<organism evidence="5 6">
    <name type="scientific">Desulfoluna limicola</name>
    <dbReference type="NCBI Taxonomy" id="2810562"/>
    <lineage>
        <taxon>Bacteria</taxon>
        <taxon>Pseudomonadati</taxon>
        <taxon>Thermodesulfobacteriota</taxon>
        <taxon>Desulfobacteria</taxon>
        <taxon>Desulfobacterales</taxon>
        <taxon>Desulfolunaceae</taxon>
        <taxon>Desulfoluna</taxon>
    </lineage>
</organism>
<evidence type="ECO:0000259" key="4">
    <source>
        <dbReference type="Pfam" id="PF00472"/>
    </source>
</evidence>
<comment type="similarity">
    <text evidence="1">Belongs to the prokaryotic/mitochondrial release factor family.</text>
</comment>
<evidence type="ECO:0000256" key="3">
    <source>
        <dbReference type="SAM" id="MobiDB-lite"/>
    </source>
</evidence>
<evidence type="ECO:0000313" key="5">
    <source>
        <dbReference type="EMBL" id="BCS96675.1"/>
    </source>
</evidence>
<feature type="compositionally biased region" description="Basic residues" evidence="3">
    <location>
        <begin position="99"/>
        <end position="114"/>
    </location>
</feature>
<name>A0ABM7PHR4_9BACT</name>
<evidence type="ECO:0000313" key="6">
    <source>
        <dbReference type="Proteomes" id="UP001320148"/>
    </source>
</evidence>
<dbReference type="Pfam" id="PF00472">
    <property type="entry name" value="RF-1"/>
    <property type="match status" value="1"/>
</dbReference>
<dbReference type="PANTHER" id="PTHR46203">
    <property type="entry name" value="PROBABLE PEPTIDE CHAIN RELEASE FACTOR C12ORF65"/>
    <property type="match status" value="1"/>
</dbReference>
<gene>
    <name evidence="5" type="ORF">DSLASN_23070</name>
</gene>
<dbReference type="InterPro" id="IPR000352">
    <property type="entry name" value="Pep_chain_release_fac_I"/>
</dbReference>
<keyword evidence="6" id="KW-1185">Reference proteome</keyword>
<feature type="region of interest" description="Disordered" evidence="3">
    <location>
        <begin position="86"/>
        <end position="114"/>
    </location>
</feature>
<dbReference type="InterPro" id="IPR052405">
    <property type="entry name" value="Mito_Transl_Release_Factor"/>
</dbReference>
<reference evidence="5 6" key="1">
    <citation type="submission" date="2021-02" db="EMBL/GenBank/DDBJ databases">
        <title>Complete genome of Desulfoluna sp. strain ASN36.</title>
        <authorList>
            <person name="Takahashi A."/>
            <person name="Kojima H."/>
            <person name="Fukui M."/>
        </authorList>
    </citation>
    <scope>NUCLEOTIDE SEQUENCE [LARGE SCALE GENOMIC DNA]</scope>
    <source>
        <strain evidence="5 6">ASN36</strain>
    </source>
</reference>
<dbReference type="Proteomes" id="UP001320148">
    <property type="component" value="Chromosome"/>
</dbReference>
<dbReference type="EMBL" id="AP024488">
    <property type="protein sequence ID" value="BCS96675.1"/>
    <property type="molecule type" value="Genomic_DNA"/>
</dbReference>
<feature type="compositionally biased region" description="Basic and acidic residues" evidence="3">
    <location>
        <begin position="86"/>
        <end position="98"/>
    </location>
</feature>
<dbReference type="InterPro" id="IPR045853">
    <property type="entry name" value="Pep_chain_release_fac_I_sf"/>
</dbReference>
<protein>
    <recommendedName>
        <fullName evidence="4">Prokaryotic-type class I peptide chain release factors domain-containing protein</fullName>
    </recommendedName>
</protein>
<feature type="domain" description="Prokaryotic-type class I peptide chain release factors" evidence="4">
    <location>
        <begin position="16"/>
        <end position="107"/>
    </location>
</feature>
<dbReference type="SUPFAM" id="SSF75620">
    <property type="entry name" value="Release factor"/>
    <property type="match status" value="1"/>
</dbReference>
<sequence>MGPGEKKLKELERKMESLEIKHKDIEETFVRSSGKGGQNVNKVASCVHLKHTPTGIIVKYGAKRSQHLNRFLGLRLLVEKIEEALHGRGKAESKSDKIRRQKKRRKRRSRSTIR</sequence>
<evidence type="ECO:0000256" key="1">
    <source>
        <dbReference type="ARBA" id="ARBA00010835"/>
    </source>
</evidence>
<dbReference type="PANTHER" id="PTHR46203:SF1">
    <property type="entry name" value="MITOCHONDRIAL TRANSLATION RELEASE FACTOR IN RESCUE"/>
    <property type="match status" value="1"/>
</dbReference>
<proteinExistence type="inferred from homology"/>
<accession>A0ABM7PHR4</accession>
<evidence type="ECO:0000256" key="2">
    <source>
        <dbReference type="ARBA" id="ARBA00022946"/>
    </source>
</evidence>
<keyword evidence="2" id="KW-0809">Transit peptide</keyword>
<dbReference type="RefSeq" id="WP_236892966.1">
    <property type="nucleotide sequence ID" value="NZ_AP024488.1"/>
</dbReference>
<dbReference type="Gene3D" id="3.30.160.20">
    <property type="match status" value="1"/>
</dbReference>